<protein>
    <submittedName>
        <fullName evidence="4">Uncharacterized protein LOC100904863</fullName>
    </submittedName>
</protein>
<dbReference type="RefSeq" id="XP_003745330.1">
    <property type="nucleotide sequence ID" value="XM_003745282.1"/>
</dbReference>
<sequence length="257" mass="29269">MRRCLLVIAHTVCAARALGRMQEPPARGSLWRFGYDSPVNVNDSYTDCGGTERLWHLNGGNCGMCGDAFDLPVPRPHEIGGVYGQGLITRRYEPGQYIDVELNFTGQLGGYFQFSVCKIEDYPVDRKRAVKQIKCRSRRPLDTEETGEPLYSITVPRNYYKLRVKLPRRYQCHWCVLVWEYWTGSPCGLDQDCNVPQGQLKSCADIMILNNHVEGKYSLALTTTTTTTESDEPLKFSERKTEDVNVNGIDFYAKYLV</sequence>
<evidence type="ECO:0000313" key="3">
    <source>
        <dbReference type="Proteomes" id="UP000694867"/>
    </source>
</evidence>
<organism evidence="3 4">
    <name type="scientific">Galendromus occidentalis</name>
    <name type="common">western predatory mite</name>
    <dbReference type="NCBI Taxonomy" id="34638"/>
    <lineage>
        <taxon>Eukaryota</taxon>
        <taxon>Metazoa</taxon>
        <taxon>Ecdysozoa</taxon>
        <taxon>Arthropoda</taxon>
        <taxon>Chelicerata</taxon>
        <taxon>Arachnida</taxon>
        <taxon>Acari</taxon>
        <taxon>Parasitiformes</taxon>
        <taxon>Mesostigmata</taxon>
        <taxon>Gamasina</taxon>
        <taxon>Phytoseioidea</taxon>
        <taxon>Phytoseiidae</taxon>
        <taxon>Typhlodrominae</taxon>
        <taxon>Galendromus</taxon>
    </lineage>
</organism>
<dbReference type="AlphaFoldDB" id="A0AAJ6QVK8"/>
<keyword evidence="3" id="KW-1185">Reference proteome</keyword>
<dbReference type="GeneID" id="100904863"/>
<gene>
    <name evidence="4" type="primary">LOC100904863</name>
</gene>
<dbReference type="InterPro" id="IPR004302">
    <property type="entry name" value="Cellulose/chitin-bd_N"/>
</dbReference>
<dbReference type="KEGG" id="goe:100904863"/>
<feature type="chain" id="PRO_5042602176" evidence="1">
    <location>
        <begin position="20"/>
        <end position="257"/>
    </location>
</feature>
<dbReference type="Proteomes" id="UP000694867">
    <property type="component" value="Unplaced"/>
</dbReference>
<evidence type="ECO:0000259" key="2">
    <source>
        <dbReference type="Pfam" id="PF03067"/>
    </source>
</evidence>
<accession>A0AAJ6QVK8</accession>
<proteinExistence type="predicted"/>
<reference evidence="4" key="1">
    <citation type="submission" date="2025-08" db="UniProtKB">
        <authorList>
            <consortium name="RefSeq"/>
        </authorList>
    </citation>
    <scope>IDENTIFICATION</scope>
</reference>
<feature type="domain" description="Chitin-binding type-4" evidence="2">
    <location>
        <begin position="19"/>
        <end position="183"/>
    </location>
</feature>
<keyword evidence="1" id="KW-0732">Signal</keyword>
<name>A0AAJ6QVK8_9ACAR</name>
<evidence type="ECO:0000313" key="4">
    <source>
        <dbReference type="RefSeq" id="XP_003745330.1"/>
    </source>
</evidence>
<dbReference type="Pfam" id="PF03067">
    <property type="entry name" value="LPMO_10"/>
    <property type="match status" value="1"/>
</dbReference>
<evidence type="ECO:0000256" key="1">
    <source>
        <dbReference type="SAM" id="SignalP"/>
    </source>
</evidence>
<feature type="signal peptide" evidence="1">
    <location>
        <begin position="1"/>
        <end position="19"/>
    </location>
</feature>